<reference evidence="3" key="1">
    <citation type="submission" date="2019-03" db="EMBL/GenBank/DDBJ databases">
        <title>Weissella sp. 26KH-42 Genome sequencing.</title>
        <authorList>
            <person name="Heo J."/>
            <person name="Kim S.-J."/>
            <person name="Kim J.-S."/>
            <person name="Hong S.-B."/>
            <person name="Kwon S.-W."/>
        </authorList>
    </citation>
    <scope>NUCLEOTIDE SEQUENCE [LARGE SCALE GENOMIC DNA]</scope>
    <source>
        <strain evidence="3">26KH-42</strain>
    </source>
</reference>
<name>A0A4P6YWE9_9LACO</name>
<feature type="transmembrane region" description="Helical" evidence="1">
    <location>
        <begin position="338"/>
        <end position="355"/>
    </location>
</feature>
<gene>
    <name evidence="2" type="ORF">EQG49_11745</name>
</gene>
<feature type="transmembrane region" description="Helical" evidence="1">
    <location>
        <begin position="123"/>
        <end position="140"/>
    </location>
</feature>
<feature type="transmembrane region" description="Helical" evidence="1">
    <location>
        <begin position="288"/>
        <end position="308"/>
    </location>
</feature>
<organism evidence="2 3">
    <name type="scientific">Periweissella cryptocerci</name>
    <dbReference type="NCBI Taxonomy" id="2506420"/>
    <lineage>
        <taxon>Bacteria</taxon>
        <taxon>Bacillati</taxon>
        <taxon>Bacillota</taxon>
        <taxon>Bacilli</taxon>
        <taxon>Lactobacillales</taxon>
        <taxon>Lactobacillaceae</taxon>
        <taxon>Periweissella</taxon>
    </lineage>
</organism>
<feature type="transmembrane region" description="Helical" evidence="1">
    <location>
        <begin position="205"/>
        <end position="224"/>
    </location>
</feature>
<feature type="transmembrane region" description="Helical" evidence="1">
    <location>
        <begin position="146"/>
        <end position="164"/>
    </location>
</feature>
<dbReference type="KEGG" id="wei:EQG49_11745"/>
<evidence type="ECO:0000313" key="2">
    <source>
        <dbReference type="EMBL" id="QBO37077.1"/>
    </source>
</evidence>
<dbReference type="OrthoDB" id="1649543at2"/>
<dbReference type="AlphaFoldDB" id="A0A4P6YWE9"/>
<feature type="transmembrane region" description="Helical" evidence="1">
    <location>
        <begin position="97"/>
        <end position="116"/>
    </location>
</feature>
<feature type="transmembrane region" description="Helical" evidence="1">
    <location>
        <begin position="29"/>
        <end position="48"/>
    </location>
</feature>
<protein>
    <submittedName>
        <fullName evidence="2">EpsG family protein</fullName>
    </submittedName>
</protein>
<keyword evidence="1" id="KW-0812">Transmembrane</keyword>
<feature type="transmembrane region" description="Helical" evidence="1">
    <location>
        <begin position="6"/>
        <end position="22"/>
    </location>
</feature>
<feature type="transmembrane region" description="Helical" evidence="1">
    <location>
        <begin position="171"/>
        <end position="193"/>
    </location>
</feature>
<accession>A0A4P6YWE9</accession>
<dbReference type="Proteomes" id="UP000292886">
    <property type="component" value="Chromosome"/>
</dbReference>
<dbReference type="InterPro" id="IPR049458">
    <property type="entry name" value="EpsG-like"/>
</dbReference>
<keyword evidence="1" id="KW-1133">Transmembrane helix</keyword>
<dbReference type="Pfam" id="PF14897">
    <property type="entry name" value="EpsG"/>
    <property type="match status" value="1"/>
</dbReference>
<sequence>MIVYAPLFIVAALAMLFSGMIGNRKITEMLGFVIILGLVIVSGTRYHLGGYDYQNYVYMFKQAPSLAQFNLIDYIKLNGLIGNDIGWTLLNSLIKSLGMGFYGLTMFVALFFWLSMFFGLKKFFANINVLIVIVFYKYFLDMSFVYMRQSIAVALFIIALPALRDRKIIRYMILVILAASVHFSAIILIPLYWIGNIKLSKKKVISYSIIFTFSFVASLMHIDVMSIFSSFANLIGGTGGTKISEAAAGNLYGGNATNILHLLEFWVLNLFLLLKYETIDLGDKSNALIIRLFLILLPIYSLFAGSPIMVRDGFYFLFTYAILLDLLTKNVTIKNRLVTYMVIATISFYGMYRFATNFDNGASYHYDSFLMHKENLKTNVNVE</sequence>
<evidence type="ECO:0000256" key="1">
    <source>
        <dbReference type="SAM" id="Phobius"/>
    </source>
</evidence>
<feature type="transmembrane region" description="Helical" evidence="1">
    <location>
        <begin position="259"/>
        <end position="276"/>
    </location>
</feature>
<proteinExistence type="predicted"/>
<dbReference type="EMBL" id="CP037940">
    <property type="protein sequence ID" value="QBO37077.1"/>
    <property type="molecule type" value="Genomic_DNA"/>
</dbReference>
<evidence type="ECO:0000313" key="3">
    <source>
        <dbReference type="Proteomes" id="UP000292886"/>
    </source>
</evidence>
<dbReference type="RefSeq" id="WP_133364154.1">
    <property type="nucleotide sequence ID" value="NZ_CP037940.1"/>
</dbReference>
<keyword evidence="3" id="KW-1185">Reference proteome</keyword>
<keyword evidence="1" id="KW-0472">Membrane</keyword>